<feature type="modified residue" description="4-aspartylphosphate" evidence="3">
    <location>
        <position position="60"/>
    </location>
</feature>
<dbReference type="AlphaFoldDB" id="A0A3R8R6J0"/>
<feature type="domain" description="Response regulatory" evidence="4">
    <location>
        <begin position="3"/>
        <end position="123"/>
    </location>
</feature>
<dbReference type="InterPro" id="IPR001789">
    <property type="entry name" value="Sig_transdc_resp-reg_receiver"/>
</dbReference>
<evidence type="ECO:0000259" key="5">
    <source>
        <dbReference type="PROSITE" id="PS50930"/>
    </source>
</evidence>
<evidence type="ECO:0000259" key="4">
    <source>
        <dbReference type="PROSITE" id="PS50110"/>
    </source>
</evidence>
<feature type="domain" description="HTH LytTR-type" evidence="5">
    <location>
        <begin position="134"/>
        <end position="236"/>
    </location>
</feature>
<keyword evidence="3" id="KW-0597">Phosphoprotein</keyword>
<comment type="caution">
    <text evidence="6">The sequence shown here is derived from an EMBL/GenBank/DDBJ whole genome shotgun (WGS) entry which is preliminary data.</text>
</comment>
<dbReference type="Gene3D" id="2.40.50.1020">
    <property type="entry name" value="LytTr DNA-binding domain"/>
    <property type="match status" value="1"/>
</dbReference>
<dbReference type="Proteomes" id="UP000274920">
    <property type="component" value="Unassembled WGS sequence"/>
</dbReference>
<evidence type="ECO:0000313" key="6">
    <source>
        <dbReference type="EMBL" id="RRK33162.1"/>
    </source>
</evidence>
<dbReference type="InterPro" id="IPR007492">
    <property type="entry name" value="LytTR_DNA-bd_dom"/>
</dbReference>
<dbReference type="PANTHER" id="PTHR37299">
    <property type="entry name" value="TRANSCRIPTIONAL REGULATOR-RELATED"/>
    <property type="match status" value="1"/>
</dbReference>
<dbReference type="Pfam" id="PF00072">
    <property type="entry name" value="Response_reg"/>
    <property type="match status" value="1"/>
</dbReference>
<dbReference type="PROSITE" id="PS50110">
    <property type="entry name" value="RESPONSE_REGULATORY"/>
    <property type="match status" value="1"/>
</dbReference>
<evidence type="ECO:0000256" key="2">
    <source>
        <dbReference type="ARBA" id="ARBA00024867"/>
    </source>
</evidence>
<dbReference type="RefSeq" id="WP_125128494.1">
    <property type="nucleotide sequence ID" value="NZ_RHJS01000002.1"/>
</dbReference>
<dbReference type="SMART" id="SM00850">
    <property type="entry name" value="LytTR"/>
    <property type="match status" value="1"/>
</dbReference>
<sequence length="242" mass="29205">MVRIAALDDETCWIETLREITQEFFEQREDDEYEFFGYTNTEKFLFDMEERREYDIVLLDMEMNGTDGLKIGRKVRLGHPEATIIYVTNYVDYAVQAYEVNAFRYIPKCMLKEKLPEAYTLLVEKLKTREKKFFSIHNNDKMMKIPEDSIYYVQKEKKYVNVVYVDKEERKEKVRMTLAEAYDRLTKQDFLYIDRSCIVNIMHIMALENRKVKLRNGIYLDISQPQYANVRRQISDYWSNRG</sequence>
<dbReference type="PROSITE" id="PS50930">
    <property type="entry name" value="HTH_LYTTR"/>
    <property type="match status" value="1"/>
</dbReference>
<reference evidence="6" key="1">
    <citation type="submission" date="2018-10" db="EMBL/GenBank/DDBJ databases">
        <title>Schaedlerella arabinophila gen. nov. sp. nov., isolated from the mouse intestinal tract and comparative analysis with the genome of the closely related altered Schaedler flora strain ASF502.</title>
        <authorList>
            <person name="Miyake S."/>
            <person name="Soh M."/>
            <person name="Seedorf H."/>
        </authorList>
    </citation>
    <scope>NUCLEOTIDE SEQUENCE [LARGE SCALE GENOMIC DNA]</scope>
    <source>
        <strain evidence="6">DSM 106076</strain>
    </source>
</reference>
<organism evidence="6 7">
    <name type="scientific">Schaedlerella arabinosiphila</name>
    <dbReference type="NCBI Taxonomy" id="2044587"/>
    <lineage>
        <taxon>Bacteria</taxon>
        <taxon>Bacillati</taxon>
        <taxon>Bacillota</taxon>
        <taxon>Clostridia</taxon>
        <taxon>Lachnospirales</taxon>
        <taxon>Lachnospiraceae</taxon>
        <taxon>Schaedlerella</taxon>
    </lineage>
</organism>
<dbReference type="SUPFAM" id="SSF52172">
    <property type="entry name" value="CheY-like"/>
    <property type="match status" value="1"/>
</dbReference>
<dbReference type="GO" id="GO:0003677">
    <property type="term" value="F:DNA binding"/>
    <property type="evidence" value="ECO:0007669"/>
    <property type="project" value="UniProtKB-KW"/>
</dbReference>
<keyword evidence="6" id="KW-0238">DNA-binding</keyword>
<dbReference type="InterPro" id="IPR011006">
    <property type="entry name" value="CheY-like_superfamily"/>
</dbReference>
<dbReference type="SMART" id="SM00448">
    <property type="entry name" value="REC"/>
    <property type="match status" value="1"/>
</dbReference>
<gene>
    <name evidence="6" type="ORF">EBB54_18815</name>
</gene>
<accession>A0A3R8R6J0</accession>
<protein>
    <recommendedName>
        <fullName evidence="1">Stage 0 sporulation protein A homolog</fullName>
    </recommendedName>
</protein>
<evidence type="ECO:0000313" key="7">
    <source>
        <dbReference type="Proteomes" id="UP000274920"/>
    </source>
</evidence>
<dbReference type="EMBL" id="RHJS01000002">
    <property type="protein sequence ID" value="RRK33162.1"/>
    <property type="molecule type" value="Genomic_DNA"/>
</dbReference>
<dbReference type="Gene3D" id="3.40.50.2300">
    <property type="match status" value="1"/>
</dbReference>
<dbReference type="PANTHER" id="PTHR37299:SF1">
    <property type="entry name" value="STAGE 0 SPORULATION PROTEIN A HOMOLOG"/>
    <property type="match status" value="1"/>
</dbReference>
<proteinExistence type="predicted"/>
<evidence type="ECO:0000256" key="3">
    <source>
        <dbReference type="PROSITE-ProRule" id="PRU00169"/>
    </source>
</evidence>
<name>A0A3R8R6J0_9FIRM</name>
<dbReference type="InterPro" id="IPR046947">
    <property type="entry name" value="LytR-like"/>
</dbReference>
<dbReference type="GO" id="GO:0000156">
    <property type="term" value="F:phosphorelay response regulator activity"/>
    <property type="evidence" value="ECO:0007669"/>
    <property type="project" value="InterPro"/>
</dbReference>
<keyword evidence="7" id="KW-1185">Reference proteome</keyword>
<dbReference type="Pfam" id="PF04397">
    <property type="entry name" value="LytTR"/>
    <property type="match status" value="1"/>
</dbReference>
<comment type="function">
    <text evidence="2">May play the central regulatory role in sporulation. It may be an element of the effector pathway responsible for the activation of sporulation genes in response to nutritional stress. Spo0A may act in concert with spo0H (a sigma factor) to control the expression of some genes that are critical to the sporulation process.</text>
</comment>
<evidence type="ECO:0000256" key="1">
    <source>
        <dbReference type="ARBA" id="ARBA00018672"/>
    </source>
</evidence>